<proteinExistence type="predicted"/>
<dbReference type="InterPro" id="IPR044992">
    <property type="entry name" value="ChyE-like"/>
</dbReference>
<accession>A0A5P2B4U8</accession>
<feature type="domain" description="Glutamine amidotransferase" evidence="2">
    <location>
        <begin position="80"/>
        <end position="216"/>
    </location>
</feature>
<dbReference type="SUPFAM" id="SSF52317">
    <property type="entry name" value="Class I glutamine amidotransferase-like"/>
    <property type="match status" value="1"/>
</dbReference>
<evidence type="ECO:0000256" key="1">
    <source>
        <dbReference type="SAM" id="MobiDB-lite"/>
    </source>
</evidence>
<feature type="compositionally biased region" description="Low complexity" evidence="1">
    <location>
        <begin position="15"/>
        <end position="26"/>
    </location>
</feature>
<dbReference type="InterPro" id="IPR017926">
    <property type="entry name" value="GATASE"/>
</dbReference>
<dbReference type="PANTHER" id="PTHR42695">
    <property type="entry name" value="GLUTAMINE AMIDOTRANSFERASE YLR126C-RELATED"/>
    <property type="match status" value="1"/>
</dbReference>
<dbReference type="Gene3D" id="3.40.50.880">
    <property type="match status" value="1"/>
</dbReference>
<dbReference type="OrthoDB" id="5196541at2"/>
<keyword evidence="3" id="KW-0032">Aminotransferase</keyword>
<organism evidence="3 4">
    <name type="scientific">Streptomyces venezuelae</name>
    <dbReference type="NCBI Taxonomy" id="54571"/>
    <lineage>
        <taxon>Bacteria</taxon>
        <taxon>Bacillati</taxon>
        <taxon>Actinomycetota</taxon>
        <taxon>Actinomycetes</taxon>
        <taxon>Kitasatosporales</taxon>
        <taxon>Streptomycetaceae</taxon>
        <taxon>Streptomyces</taxon>
    </lineage>
</organism>
<dbReference type="PROSITE" id="PS51273">
    <property type="entry name" value="GATASE_TYPE_1"/>
    <property type="match status" value="1"/>
</dbReference>
<feature type="compositionally biased region" description="Basic and acidic residues" evidence="1">
    <location>
        <begin position="1"/>
        <end position="12"/>
    </location>
</feature>
<dbReference type="PANTHER" id="PTHR42695:SF5">
    <property type="entry name" value="GLUTAMINE AMIDOTRANSFERASE YLR126C-RELATED"/>
    <property type="match status" value="1"/>
</dbReference>
<dbReference type="GO" id="GO:0005829">
    <property type="term" value="C:cytosol"/>
    <property type="evidence" value="ECO:0007669"/>
    <property type="project" value="TreeGrafter"/>
</dbReference>
<dbReference type="GO" id="GO:0008483">
    <property type="term" value="F:transaminase activity"/>
    <property type="evidence" value="ECO:0007669"/>
    <property type="project" value="UniProtKB-KW"/>
</dbReference>
<sequence length="294" mass="30109">MGGTGERGERGEMGGTSTPDGTGGSAPVVPAVPAVLVVQHEEDAGPGLVGERLLAAGLRLDVVRAWLGEPFPDDLRGHAGLLVLGGSVGCRDDRAAPWLPRVRTLVREAVADEVPLLGICLGGQIVADALGGSVVTRARGPELGAVPLRRLAAVDGDAVLGGVPEGAPAAQWHWDEVDRLPIGAVPLLSGDDCPYQAFKVGRAGWGLQFHPEAGAGTVARWAEADDAQVRADGGDPATVVASVREAEPELRTVWGTVSEAWGAVVLRHMGADTHVRAGCATGASAWRDGGRGVV</sequence>
<dbReference type="Pfam" id="PF00117">
    <property type="entry name" value="GATase"/>
    <property type="match status" value="1"/>
</dbReference>
<keyword evidence="3" id="KW-0808">Transferase</keyword>
<evidence type="ECO:0000313" key="3">
    <source>
        <dbReference type="EMBL" id="QES25007.1"/>
    </source>
</evidence>
<protein>
    <submittedName>
        <fullName evidence="3">Aminotransferase</fullName>
    </submittedName>
</protein>
<dbReference type="EMBL" id="CP029194">
    <property type="protein sequence ID" value="QES25007.1"/>
    <property type="molecule type" value="Genomic_DNA"/>
</dbReference>
<evidence type="ECO:0000313" key="4">
    <source>
        <dbReference type="Proteomes" id="UP000324106"/>
    </source>
</evidence>
<dbReference type="Proteomes" id="UP000324106">
    <property type="component" value="Chromosome"/>
</dbReference>
<dbReference type="AlphaFoldDB" id="A0A5P2B4U8"/>
<feature type="region of interest" description="Disordered" evidence="1">
    <location>
        <begin position="1"/>
        <end position="26"/>
    </location>
</feature>
<gene>
    <name evidence="3" type="ORF">DEJ46_36835</name>
</gene>
<reference evidence="3 4" key="1">
    <citation type="submission" date="2018-05" db="EMBL/GenBank/DDBJ databases">
        <title>Streptomyces venezuelae.</title>
        <authorList>
            <person name="Kim W."/>
            <person name="Lee N."/>
            <person name="Cho B.-K."/>
        </authorList>
    </citation>
    <scope>NUCLEOTIDE SEQUENCE [LARGE SCALE GENOMIC DNA]</scope>
    <source>
        <strain evidence="3 4">ATCC 15068</strain>
    </source>
</reference>
<dbReference type="CDD" id="cd01741">
    <property type="entry name" value="GATase1_1"/>
    <property type="match status" value="1"/>
</dbReference>
<dbReference type="InterPro" id="IPR029062">
    <property type="entry name" value="Class_I_gatase-like"/>
</dbReference>
<evidence type="ECO:0000259" key="2">
    <source>
        <dbReference type="Pfam" id="PF00117"/>
    </source>
</evidence>
<name>A0A5P2B4U8_STRVZ</name>